<evidence type="ECO:0000256" key="2">
    <source>
        <dbReference type="ARBA" id="ARBA00022729"/>
    </source>
</evidence>
<evidence type="ECO:0000256" key="3">
    <source>
        <dbReference type="ARBA" id="ARBA00022963"/>
    </source>
</evidence>
<reference evidence="10" key="1">
    <citation type="submission" date="2025-05" db="UniProtKB">
        <authorList>
            <consortium name="Ensembl"/>
        </authorList>
    </citation>
    <scope>IDENTIFICATION</scope>
</reference>
<name>A0A8C4QAP8_EPTBU</name>
<dbReference type="AlphaFoldDB" id="A0A8C4QAP8"/>
<dbReference type="GeneTree" id="ENSGT00940000154696"/>
<evidence type="ECO:0000313" key="10">
    <source>
        <dbReference type="Ensembl" id="ENSEBUP00000012562.1"/>
    </source>
</evidence>
<comment type="similarity">
    <text evidence="1 6">Belongs to the AB hydrolase superfamily. Lipase family.</text>
</comment>
<dbReference type="InterPro" id="IPR000073">
    <property type="entry name" value="AB_hydrolase_1"/>
</dbReference>
<feature type="chain" id="PRO_5044680500" description="Lipase" evidence="8">
    <location>
        <begin position="22"/>
        <end position="407"/>
    </location>
</feature>
<feature type="domain" description="AB hydrolase-1" evidence="9">
    <location>
        <begin position="83"/>
        <end position="383"/>
    </location>
</feature>
<dbReference type="GO" id="GO:0016042">
    <property type="term" value="P:lipid catabolic process"/>
    <property type="evidence" value="ECO:0007669"/>
    <property type="project" value="UniProtKB-KW"/>
</dbReference>
<dbReference type="PANTHER" id="PTHR11005">
    <property type="entry name" value="LYSOSOMAL ACID LIPASE-RELATED"/>
    <property type="match status" value="1"/>
</dbReference>
<keyword evidence="4" id="KW-0443">Lipid metabolism</keyword>
<feature type="active site" description="Charge relay system" evidence="7">
    <location>
        <position position="348"/>
    </location>
</feature>
<dbReference type="Proteomes" id="UP000694388">
    <property type="component" value="Unplaced"/>
</dbReference>
<dbReference type="PIRSF" id="PIRSF000862">
    <property type="entry name" value="Steryl_ester_lip"/>
    <property type="match status" value="1"/>
</dbReference>
<evidence type="ECO:0000256" key="7">
    <source>
        <dbReference type="PIRSR" id="PIRSR000862-1"/>
    </source>
</evidence>
<keyword evidence="3 6" id="KW-0442">Lipid degradation</keyword>
<evidence type="ECO:0000256" key="5">
    <source>
        <dbReference type="ARBA" id="ARBA00023180"/>
    </source>
</evidence>
<keyword evidence="6" id="KW-0378">Hydrolase</keyword>
<feature type="active site" description="Nucleophile" evidence="7">
    <location>
        <position position="177"/>
    </location>
</feature>
<dbReference type="Ensembl" id="ENSEBUT00000013138.1">
    <property type="protein sequence ID" value="ENSEBUP00000012562.1"/>
    <property type="gene ID" value="ENSEBUG00000007982.1"/>
</dbReference>
<proteinExistence type="inferred from homology"/>
<dbReference type="GO" id="GO:0016788">
    <property type="term" value="F:hydrolase activity, acting on ester bonds"/>
    <property type="evidence" value="ECO:0007669"/>
    <property type="project" value="InterPro"/>
</dbReference>
<evidence type="ECO:0000256" key="8">
    <source>
        <dbReference type="SAM" id="SignalP"/>
    </source>
</evidence>
<evidence type="ECO:0000256" key="4">
    <source>
        <dbReference type="ARBA" id="ARBA00023098"/>
    </source>
</evidence>
<feature type="active site" description="Charge relay system" evidence="7">
    <location>
        <position position="377"/>
    </location>
</feature>
<dbReference type="InterPro" id="IPR029058">
    <property type="entry name" value="AB_hydrolase_fold"/>
</dbReference>
<protein>
    <recommendedName>
        <fullName evidence="6">Lipase</fullName>
    </recommendedName>
</protein>
<dbReference type="Ensembl" id="ENSEBUT00000013151.1">
    <property type="protein sequence ID" value="ENSEBUP00000012575.1"/>
    <property type="gene ID" value="ENSEBUG00000007982.1"/>
</dbReference>
<keyword evidence="11" id="KW-1185">Reference proteome</keyword>
<dbReference type="OMA" id="AYVSHAY"/>
<dbReference type="SUPFAM" id="SSF53474">
    <property type="entry name" value="alpha/beta-Hydrolases"/>
    <property type="match status" value="1"/>
</dbReference>
<dbReference type="FunFam" id="3.40.50.1820:FF:000012">
    <property type="entry name" value="Lipase"/>
    <property type="match status" value="1"/>
</dbReference>
<keyword evidence="2 8" id="KW-0732">Signal</keyword>
<evidence type="ECO:0000259" key="9">
    <source>
        <dbReference type="Pfam" id="PF00561"/>
    </source>
</evidence>
<accession>A0A8C4QAP8</accession>
<dbReference type="InterPro" id="IPR025483">
    <property type="entry name" value="Lipase_euk"/>
</dbReference>
<feature type="signal peptide" evidence="8">
    <location>
        <begin position="1"/>
        <end position="21"/>
    </location>
</feature>
<evidence type="ECO:0000313" key="11">
    <source>
        <dbReference type="Proteomes" id="UP000694388"/>
    </source>
</evidence>
<dbReference type="Pfam" id="PF00561">
    <property type="entry name" value="Abhydrolase_1"/>
    <property type="match status" value="1"/>
</dbReference>
<keyword evidence="5" id="KW-0325">Glycoprotein</keyword>
<evidence type="ECO:0000256" key="1">
    <source>
        <dbReference type="ARBA" id="ARBA00010701"/>
    </source>
</evidence>
<organism evidence="10 11">
    <name type="scientific">Eptatretus burgeri</name>
    <name type="common">Inshore hagfish</name>
    <dbReference type="NCBI Taxonomy" id="7764"/>
    <lineage>
        <taxon>Eukaryota</taxon>
        <taxon>Metazoa</taxon>
        <taxon>Chordata</taxon>
        <taxon>Craniata</taxon>
        <taxon>Vertebrata</taxon>
        <taxon>Cyclostomata</taxon>
        <taxon>Myxini</taxon>
        <taxon>Myxiniformes</taxon>
        <taxon>Myxinidae</taxon>
        <taxon>Eptatretinae</taxon>
        <taxon>Eptatretus</taxon>
    </lineage>
</organism>
<dbReference type="Gene3D" id="3.40.50.1820">
    <property type="entry name" value="alpha/beta hydrolase"/>
    <property type="match status" value="1"/>
</dbReference>
<evidence type="ECO:0000256" key="6">
    <source>
        <dbReference type="PIRNR" id="PIRNR000862"/>
    </source>
</evidence>
<sequence length="407" mass="45364">MCDLLWPCLLLGSLLTAGCHGDGLTVPGNLASPDPEIFMNASQMIISQGYPNEEYEVTTADGFILSVSRIPHGVKRPGNGSRPPVLLQHGLLADATNWVCDGAEKSLGFLLADAGFDVWLANSRGNTWSRKHRSLSPSDVDFWAWSFDEMAAYDLPAVVDFVLKVTGNQQLFYVGHSQGTTIGMAAFSSNASLAKKIRLFFALAPVATVGYSSSPMIKLAKIPAWIMTLLFGERDFAPQSACLKWLSAEVCDRVLIELLCENVFFLFSGFNEKNLNTSQIPVYTSHCPAGTSVQNMRHWRQAVLSRKFKTYDYGSAEMNRKHYNQPQPPLYSVKNMKVPIAVWSGGQDWLADPLDVNLLLKQLNNLVFSKRLADWEHLDFIWGLDAPRRLYSDLIKLLRKYSNTSSK</sequence>